<evidence type="ECO:0000313" key="1">
    <source>
        <dbReference type="EMBL" id="VDN51740.1"/>
    </source>
</evidence>
<reference evidence="4" key="1">
    <citation type="submission" date="2017-02" db="UniProtKB">
        <authorList>
            <consortium name="WormBaseParasite"/>
        </authorList>
    </citation>
    <scope>IDENTIFICATION</scope>
</reference>
<dbReference type="AlphaFoldDB" id="A0A0N4UI76"/>
<sequence>MLLAFLIVVSDTSASDEQLNVEEPQRTIHFYCAKKCEAELGENIPDVRLEQYCRLQCKYYCQQLKEKCK</sequence>
<evidence type="ECO:0000313" key="3">
    <source>
        <dbReference type="Proteomes" id="UP000274756"/>
    </source>
</evidence>
<name>A0A0N4UI76_DRAME</name>
<evidence type="ECO:0000313" key="4">
    <source>
        <dbReference type="WBParaSite" id="DME_0000729501-mRNA-1"/>
    </source>
</evidence>
<proteinExistence type="predicted"/>
<gene>
    <name evidence="1" type="ORF">DME_LOCUS1713</name>
</gene>
<dbReference type="WBParaSite" id="DME_0000729501-mRNA-1">
    <property type="protein sequence ID" value="DME_0000729501-mRNA-1"/>
    <property type="gene ID" value="DME_0000729501"/>
</dbReference>
<dbReference type="Proteomes" id="UP000274756">
    <property type="component" value="Unassembled WGS sequence"/>
</dbReference>
<accession>A0A0N4UI76</accession>
<protein>
    <submittedName>
        <fullName evidence="1 4">Uncharacterized protein</fullName>
    </submittedName>
</protein>
<organism evidence="2 4">
    <name type="scientific">Dracunculus medinensis</name>
    <name type="common">Guinea worm</name>
    <dbReference type="NCBI Taxonomy" id="318479"/>
    <lineage>
        <taxon>Eukaryota</taxon>
        <taxon>Metazoa</taxon>
        <taxon>Ecdysozoa</taxon>
        <taxon>Nematoda</taxon>
        <taxon>Chromadorea</taxon>
        <taxon>Rhabditida</taxon>
        <taxon>Spirurina</taxon>
        <taxon>Dracunculoidea</taxon>
        <taxon>Dracunculidae</taxon>
        <taxon>Dracunculus</taxon>
    </lineage>
</organism>
<dbReference type="Proteomes" id="UP000038040">
    <property type="component" value="Unplaced"/>
</dbReference>
<evidence type="ECO:0000313" key="2">
    <source>
        <dbReference type="Proteomes" id="UP000038040"/>
    </source>
</evidence>
<reference evidence="1 3" key="2">
    <citation type="submission" date="2018-11" db="EMBL/GenBank/DDBJ databases">
        <authorList>
            <consortium name="Pathogen Informatics"/>
        </authorList>
    </citation>
    <scope>NUCLEOTIDE SEQUENCE [LARGE SCALE GENOMIC DNA]</scope>
</reference>
<dbReference type="EMBL" id="UYYG01000029">
    <property type="protein sequence ID" value="VDN51740.1"/>
    <property type="molecule type" value="Genomic_DNA"/>
</dbReference>
<keyword evidence="3" id="KW-1185">Reference proteome</keyword>